<dbReference type="Proteomes" id="UP001499954">
    <property type="component" value="Unassembled WGS sequence"/>
</dbReference>
<reference evidence="2" key="1">
    <citation type="journal article" date="2019" name="Int. J. Syst. Evol. Microbiol.">
        <title>The Global Catalogue of Microorganisms (GCM) 10K type strain sequencing project: providing services to taxonomists for standard genome sequencing and annotation.</title>
        <authorList>
            <consortium name="The Broad Institute Genomics Platform"/>
            <consortium name="The Broad Institute Genome Sequencing Center for Infectious Disease"/>
            <person name="Wu L."/>
            <person name="Ma J."/>
        </authorList>
    </citation>
    <scope>NUCLEOTIDE SEQUENCE [LARGE SCALE GENOMIC DNA]</scope>
    <source>
        <strain evidence="2">JCM 13584</strain>
    </source>
</reference>
<comment type="caution">
    <text evidence="1">The sequence shown here is derived from an EMBL/GenBank/DDBJ whole genome shotgun (WGS) entry which is preliminary data.</text>
</comment>
<dbReference type="InterPro" id="IPR046485">
    <property type="entry name" value="DUF6578"/>
</dbReference>
<gene>
    <name evidence="1" type="ORF">GCM10009717_24300</name>
</gene>
<proteinExistence type="predicted"/>
<dbReference type="EMBL" id="BAAAMK010000004">
    <property type="protein sequence ID" value="GAA1957139.1"/>
    <property type="molecule type" value="Genomic_DNA"/>
</dbReference>
<organism evidence="1 2">
    <name type="scientific">Agromyces allii</name>
    <dbReference type="NCBI Taxonomy" id="393607"/>
    <lineage>
        <taxon>Bacteria</taxon>
        <taxon>Bacillati</taxon>
        <taxon>Actinomycetota</taxon>
        <taxon>Actinomycetes</taxon>
        <taxon>Micrococcales</taxon>
        <taxon>Microbacteriaceae</taxon>
        <taxon>Agromyces</taxon>
    </lineage>
</organism>
<keyword evidence="2" id="KW-1185">Reference proteome</keyword>
<protein>
    <submittedName>
        <fullName evidence="1">Uncharacterized protein</fullName>
    </submittedName>
</protein>
<name>A0ABP5C5S2_9MICO</name>
<dbReference type="RefSeq" id="WP_157414199.1">
    <property type="nucleotide sequence ID" value="NZ_BAAAMK010000004.1"/>
</dbReference>
<sequence>MRVEVFVGGWEHACCGESLRRGDAVEWTCIIESDGSVHETHHDLDGLRVTRVEGTVVDLRYVPRTGESTRIEHIPSGRALSGFDEHDEGKLFAIESDDVLTATSETFVVVVEQSG</sequence>
<evidence type="ECO:0000313" key="1">
    <source>
        <dbReference type="EMBL" id="GAA1957139.1"/>
    </source>
</evidence>
<accession>A0ABP5C5S2</accession>
<dbReference type="Pfam" id="PF20218">
    <property type="entry name" value="DUF6578"/>
    <property type="match status" value="1"/>
</dbReference>
<evidence type="ECO:0000313" key="2">
    <source>
        <dbReference type="Proteomes" id="UP001499954"/>
    </source>
</evidence>